<feature type="transmembrane region" description="Helical" evidence="1">
    <location>
        <begin position="70"/>
        <end position="89"/>
    </location>
</feature>
<name>A0A411AXW0_9VIRU</name>
<dbReference type="EMBL" id="MK305890">
    <property type="protein sequence ID" value="QAX92940.1"/>
    <property type="molecule type" value="Genomic_DNA"/>
</dbReference>
<dbReference type="KEGG" id="vg:65073126"/>
<protein>
    <submittedName>
        <fullName evidence="2">Uncharacterized protein</fullName>
    </submittedName>
</protein>
<dbReference type="Proteomes" id="UP000290981">
    <property type="component" value="Segment"/>
</dbReference>
<feature type="transmembrane region" description="Helical" evidence="1">
    <location>
        <begin position="45"/>
        <end position="64"/>
    </location>
</feature>
<keyword evidence="1" id="KW-0812">Transmembrane</keyword>
<dbReference type="RefSeq" id="YP_010084090.1">
    <property type="nucleotide sequence ID" value="NC_055060.1"/>
</dbReference>
<accession>A0A411AXW0</accession>
<gene>
    <name evidence="2" type="primary">32</name>
    <name evidence="2" type="ORF">SEA_WHEEHEIM_32</name>
</gene>
<evidence type="ECO:0000313" key="3">
    <source>
        <dbReference type="Proteomes" id="UP000290981"/>
    </source>
</evidence>
<sequence length="93" mass="9876">MPRPEALGSSSLAISQSVIAFTAFLPNFVEVGRSDKESITGEVRLGEAAAVVISLSIGALLSWLNGDKTPFFISAIMAFVLIAMYEAALRKDV</sequence>
<organism evidence="2 3">
    <name type="scientific">Streptomyces phage WheeHeim</name>
    <dbReference type="NCBI Taxonomy" id="2500797"/>
    <lineage>
        <taxon>Viruses</taxon>
        <taxon>Varidnaviria</taxon>
        <taxon>Bamfordvirae</taxon>
        <taxon>Preplasmiviricota</taxon>
        <taxon>Prepoliviricotina</taxon>
        <taxon>Tectiliviricetes</taxon>
        <taxon>Kalamavirales</taxon>
        <taxon>Tectiviridae</taxon>
        <taxon>Deltatectivirus</taxon>
        <taxon>Deltatectivirus wheeheim</taxon>
    </lineage>
</organism>
<keyword evidence="1" id="KW-0472">Membrane</keyword>
<evidence type="ECO:0000313" key="2">
    <source>
        <dbReference type="EMBL" id="QAX92940.1"/>
    </source>
</evidence>
<evidence type="ECO:0000256" key="1">
    <source>
        <dbReference type="SAM" id="Phobius"/>
    </source>
</evidence>
<keyword evidence="1" id="KW-1133">Transmembrane helix</keyword>
<feature type="transmembrane region" description="Helical" evidence="1">
    <location>
        <begin position="6"/>
        <end position="25"/>
    </location>
</feature>
<dbReference type="GeneID" id="65073126"/>
<proteinExistence type="predicted"/>
<keyword evidence="3" id="KW-1185">Reference proteome</keyword>
<reference evidence="2 3" key="1">
    <citation type="submission" date="2018-12" db="EMBL/GenBank/DDBJ databases">
        <authorList>
            <person name="Huynh A."/>
            <person name="Morcos G.S."/>
            <person name="Braun J."/>
            <person name="Danaila R."/>
            <person name="Emelio N."/>
            <person name="Mathyvannan S."/>
            <person name="Miner K."/>
            <person name="Nayak R."/>
            <person name="Norman C."/>
            <person name="Tran V."/>
            <person name="Wang J."/>
            <person name="Moy A."/>
            <person name="deCarvalho T."/>
            <person name="Erill I."/>
            <person name="Caruso S.M."/>
            <person name="Garlena R.A."/>
            <person name="Russell D.A."/>
            <person name="Pope W.H."/>
            <person name="Jacobs-Sera D."/>
            <person name="Hatfull G.F."/>
        </authorList>
    </citation>
    <scope>NUCLEOTIDE SEQUENCE [LARGE SCALE GENOMIC DNA]</scope>
</reference>